<evidence type="ECO:0000313" key="2">
    <source>
        <dbReference type="Proteomes" id="UP001295684"/>
    </source>
</evidence>
<dbReference type="EMBL" id="CAMPGE010003314">
    <property type="protein sequence ID" value="CAI2362143.1"/>
    <property type="molecule type" value="Genomic_DNA"/>
</dbReference>
<comment type="caution">
    <text evidence="1">The sequence shown here is derived from an EMBL/GenBank/DDBJ whole genome shotgun (WGS) entry which is preliminary data.</text>
</comment>
<name>A0AAD1X3X1_EUPCR</name>
<reference evidence="1" key="1">
    <citation type="submission" date="2023-07" db="EMBL/GenBank/DDBJ databases">
        <authorList>
            <consortium name="AG Swart"/>
            <person name="Singh M."/>
            <person name="Singh A."/>
            <person name="Seah K."/>
            <person name="Emmerich C."/>
        </authorList>
    </citation>
    <scope>NUCLEOTIDE SEQUENCE</scope>
    <source>
        <strain evidence="1">DP1</strain>
    </source>
</reference>
<dbReference type="AlphaFoldDB" id="A0AAD1X3X1"/>
<organism evidence="1 2">
    <name type="scientific">Euplotes crassus</name>
    <dbReference type="NCBI Taxonomy" id="5936"/>
    <lineage>
        <taxon>Eukaryota</taxon>
        <taxon>Sar</taxon>
        <taxon>Alveolata</taxon>
        <taxon>Ciliophora</taxon>
        <taxon>Intramacronucleata</taxon>
        <taxon>Spirotrichea</taxon>
        <taxon>Hypotrichia</taxon>
        <taxon>Euplotida</taxon>
        <taxon>Euplotidae</taxon>
        <taxon>Moneuplotes</taxon>
    </lineage>
</organism>
<sequence length="315" mass="36887">MRPFNLRSTNNEVKAVKNSFLKGLSPESYIRFQKNPEGYKLKMFGKRYISKKVTREMKAEIKQKIQKFEIDSGKHKLFFLNEANNGTQKRNLRAFLIIKRGCSPVCEQTTRLHQLSSSRGVNLKRLEARTPRKKMPKTILNQTPAANSTIEAFNQDRSDVNFSYKSASKRSRFFENIKNDNSLGGKLNFYRKPFFQKSRLKPSKQRDFSKNYSTKNSKLGKLIIRRNYENYHPSRAFSPTYETNKESLSIKKMRTNMISPLNNHKPLLGSFESIEDPKLAKKRFDRKLNLSNLISDKEITQIREKIWANLHGDQF</sequence>
<keyword evidence="2" id="KW-1185">Reference proteome</keyword>
<proteinExistence type="predicted"/>
<protein>
    <submittedName>
        <fullName evidence="1">Uncharacterized protein</fullName>
    </submittedName>
</protein>
<gene>
    <name evidence="1" type="ORF">ECRASSUSDP1_LOCUS3465</name>
</gene>
<dbReference type="Proteomes" id="UP001295684">
    <property type="component" value="Unassembled WGS sequence"/>
</dbReference>
<evidence type="ECO:0000313" key="1">
    <source>
        <dbReference type="EMBL" id="CAI2362143.1"/>
    </source>
</evidence>
<accession>A0AAD1X3X1</accession>